<dbReference type="Gene3D" id="3.80.10.10">
    <property type="entry name" value="Ribonuclease Inhibitor"/>
    <property type="match status" value="1"/>
</dbReference>
<keyword evidence="3" id="KW-1185">Reference proteome</keyword>
<keyword evidence="1" id="KW-0732">Signal</keyword>
<dbReference type="Pfam" id="PF13855">
    <property type="entry name" value="LRR_8"/>
    <property type="match status" value="1"/>
</dbReference>
<dbReference type="InterPro" id="IPR050328">
    <property type="entry name" value="Dev_Immune_Receptor"/>
</dbReference>
<dbReference type="InterPro" id="IPR001611">
    <property type="entry name" value="Leu-rich_rpt"/>
</dbReference>
<dbReference type="EMBL" id="CAXKWB010004285">
    <property type="protein sequence ID" value="CAL4073161.1"/>
    <property type="molecule type" value="Genomic_DNA"/>
</dbReference>
<proteinExistence type="predicted"/>
<protein>
    <recommendedName>
        <fullName evidence="4">Oplophorus-luciferin 2-monooxygenase non-catalytic subunit</fullName>
    </recommendedName>
</protein>
<dbReference type="PANTHER" id="PTHR24373:SF392">
    <property type="entry name" value="NEPHROCAN"/>
    <property type="match status" value="1"/>
</dbReference>
<dbReference type="AlphaFoldDB" id="A0AAV2Q877"/>
<comment type="caution">
    <text evidence="2">The sequence shown here is derived from an EMBL/GenBank/DDBJ whole genome shotgun (WGS) entry which is preliminary data.</text>
</comment>
<evidence type="ECO:0000313" key="3">
    <source>
        <dbReference type="Proteomes" id="UP001497623"/>
    </source>
</evidence>
<dbReference type="PANTHER" id="PTHR24373">
    <property type="entry name" value="SLIT RELATED LEUCINE-RICH REPEAT NEURONAL PROTEIN"/>
    <property type="match status" value="1"/>
</dbReference>
<evidence type="ECO:0000256" key="1">
    <source>
        <dbReference type="ARBA" id="ARBA00022729"/>
    </source>
</evidence>
<organism evidence="2 3">
    <name type="scientific">Meganyctiphanes norvegica</name>
    <name type="common">Northern krill</name>
    <name type="synonym">Thysanopoda norvegica</name>
    <dbReference type="NCBI Taxonomy" id="48144"/>
    <lineage>
        <taxon>Eukaryota</taxon>
        <taxon>Metazoa</taxon>
        <taxon>Ecdysozoa</taxon>
        <taxon>Arthropoda</taxon>
        <taxon>Crustacea</taxon>
        <taxon>Multicrustacea</taxon>
        <taxon>Malacostraca</taxon>
        <taxon>Eumalacostraca</taxon>
        <taxon>Eucarida</taxon>
        <taxon>Euphausiacea</taxon>
        <taxon>Euphausiidae</taxon>
        <taxon>Meganyctiphanes</taxon>
    </lineage>
</organism>
<evidence type="ECO:0008006" key="4">
    <source>
        <dbReference type="Google" id="ProtNLM"/>
    </source>
</evidence>
<evidence type="ECO:0000313" key="2">
    <source>
        <dbReference type="EMBL" id="CAL4073161.1"/>
    </source>
</evidence>
<dbReference type="InterPro" id="IPR032675">
    <property type="entry name" value="LRR_dom_sf"/>
</dbReference>
<dbReference type="Proteomes" id="UP001497623">
    <property type="component" value="Unassembled WGS sequence"/>
</dbReference>
<sequence>MKLQVIELLLVVVPYGSTDGKQLLLGDKPDSESCPDAPDIAPCVCSYFPDVNATDLDCSAVEGEDQLKQIFTADFPLKKFRRFSLSGNKFVKVLESYVFNDTSFEWINIQDNELEVIEMHALDSCYDTATHVDISSNKLTTFPFDILTQFSRLKMFSISNNPLSIILADAFRGLTTLEYIYLQGTTQNIVGTFQDLPNLEFIYLVNDDLTIILTNFINTGSSSLREVVLQSNNIVSVEPGAFDIVEDLNINLMDNSLSILEEVTWRPYLEAGAVLYAVNNPLICGCDIAWLFGQDHLKNHIIKGTTCITGEDLHDLDPSIFDPC</sequence>
<name>A0AAV2Q877_MEGNR</name>
<dbReference type="SUPFAM" id="SSF52058">
    <property type="entry name" value="L domain-like"/>
    <property type="match status" value="1"/>
</dbReference>
<accession>A0AAV2Q877</accession>
<gene>
    <name evidence="2" type="ORF">MNOR_LOCUS9038</name>
</gene>
<reference evidence="2 3" key="1">
    <citation type="submission" date="2024-05" db="EMBL/GenBank/DDBJ databases">
        <authorList>
            <person name="Wallberg A."/>
        </authorList>
    </citation>
    <scope>NUCLEOTIDE SEQUENCE [LARGE SCALE GENOMIC DNA]</scope>
</reference>